<reference evidence="3 4" key="1">
    <citation type="submission" date="2019-09" db="EMBL/GenBank/DDBJ databases">
        <title>Wenzhouxiangella sp. Genome sequencing and assembly.</title>
        <authorList>
            <person name="Zhang R."/>
        </authorList>
    </citation>
    <scope>NUCLEOTIDE SEQUENCE [LARGE SCALE GENOMIC DNA]</scope>
    <source>
        <strain evidence="3 4">W260</strain>
    </source>
</reference>
<evidence type="ECO:0000256" key="1">
    <source>
        <dbReference type="ARBA" id="ARBA00022741"/>
    </source>
</evidence>
<dbReference type="EMBL" id="VYXP01000002">
    <property type="protein sequence ID" value="KAA9133473.1"/>
    <property type="molecule type" value="Genomic_DNA"/>
</dbReference>
<protein>
    <recommendedName>
        <fullName evidence="2">Acb2/Tad1 hairpin domain-containing protein</fullName>
    </recommendedName>
</protein>
<dbReference type="InterPro" id="IPR056098">
    <property type="entry name" value="Acb2/Tad1_hairpin"/>
</dbReference>
<gene>
    <name evidence="3" type="ORF">F3N42_03735</name>
</gene>
<evidence type="ECO:0000313" key="3">
    <source>
        <dbReference type="EMBL" id="KAA9133473.1"/>
    </source>
</evidence>
<dbReference type="AlphaFoldDB" id="A0A5N0TEE6"/>
<dbReference type="RefSeq" id="WP_150863035.1">
    <property type="nucleotide sequence ID" value="NZ_VYXP01000002.1"/>
</dbReference>
<feature type="domain" description="Acb2/Tad1 hairpin" evidence="2">
    <location>
        <begin position="16"/>
        <end position="76"/>
    </location>
</feature>
<dbReference type="Pfam" id="PF24729">
    <property type="entry name" value="Acb2_Tad1_hairpin"/>
    <property type="match status" value="1"/>
</dbReference>
<proteinExistence type="predicted"/>
<sequence>MSDNERPLTLGEKRVRINFNVTENNDIDRLKILAANFIDEVARVTRDSKDIEVPRLAALAMTKAEEAAMWAVKAVTAPSA</sequence>
<keyword evidence="4" id="KW-1185">Reference proteome</keyword>
<name>A0A5N0TEE6_9GAMM</name>
<dbReference type="GO" id="GO:0000166">
    <property type="term" value="F:nucleotide binding"/>
    <property type="evidence" value="ECO:0007669"/>
    <property type="project" value="UniProtKB-KW"/>
</dbReference>
<evidence type="ECO:0000259" key="2">
    <source>
        <dbReference type="Pfam" id="PF24729"/>
    </source>
</evidence>
<accession>A0A5N0TEE6</accession>
<evidence type="ECO:0000313" key="4">
    <source>
        <dbReference type="Proteomes" id="UP000325372"/>
    </source>
</evidence>
<dbReference type="Proteomes" id="UP000325372">
    <property type="component" value="Unassembled WGS sequence"/>
</dbReference>
<comment type="caution">
    <text evidence="3">The sequence shown here is derived from an EMBL/GenBank/DDBJ whole genome shotgun (WGS) entry which is preliminary data.</text>
</comment>
<keyword evidence="1" id="KW-0547">Nucleotide-binding</keyword>
<organism evidence="3 4">
    <name type="scientific">Marinihelvus fidelis</name>
    <dbReference type="NCBI Taxonomy" id="2613842"/>
    <lineage>
        <taxon>Bacteria</taxon>
        <taxon>Pseudomonadati</taxon>
        <taxon>Pseudomonadota</taxon>
        <taxon>Gammaproteobacteria</taxon>
        <taxon>Chromatiales</taxon>
        <taxon>Wenzhouxiangellaceae</taxon>
        <taxon>Marinihelvus</taxon>
    </lineage>
</organism>